<evidence type="ECO:0000259" key="9">
    <source>
        <dbReference type="PROSITE" id="PS51779"/>
    </source>
</evidence>
<gene>
    <name evidence="10" type="primary">yaeT</name>
    <name evidence="10" type="ORF">BN3087_560003</name>
</gene>
<feature type="domain" description="POTRA" evidence="9">
    <location>
        <begin position="169"/>
        <end position="258"/>
    </location>
</feature>
<evidence type="ECO:0000256" key="1">
    <source>
        <dbReference type="ARBA" id="ARBA00004370"/>
    </source>
</evidence>
<dbReference type="PROSITE" id="PS51779">
    <property type="entry name" value="POTRA"/>
    <property type="match status" value="3"/>
</dbReference>
<evidence type="ECO:0000256" key="6">
    <source>
        <dbReference type="ARBA" id="ARBA00023136"/>
    </source>
</evidence>
<dbReference type="AlphaFoldDB" id="A0A0S4XPV7"/>
<organism evidence="10">
    <name type="scientific">Sulfurovum sp. enrichment culture clone C5</name>
    <dbReference type="NCBI Taxonomy" id="497650"/>
    <lineage>
        <taxon>Bacteria</taxon>
        <taxon>Pseudomonadati</taxon>
        <taxon>Campylobacterota</taxon>
        <taxon>Epsilonproteobacteria</taxon>
        <taxon>Campylobacterales</taxon>
        <taxon>Sulfurovaceae</taxon>
        <taxon>Sulfurovum</taxon>
        <taxon>environmental samples</taxon>
    </lineage>
</organism>
<accession>A0A0S4XPV7</accession>
<dbReference type="InterPro" id="IPR034746">
    <property type="entry name" value="POTRA"/>
</dbReference>
<dbReference type="InterPro" id="IPR039910">
    <property type="entry name" value="D15-like"/>
</dbReference>
<protein>
    <recommendedName>
        <fullName evidence="8">Outer membrane protein assembly factor BamA</fullName>
    </recommendedName>
</protein>
<evidence type="ECO:0000256" key="5">
    <source>
        <dbReference type="ARBA" id="ARBA00022737"/>
    </source>
</evidence>
<keyword evidence="2" id="KW-1134">Transmembrane beta strand</keyword>
<comment type="subcellular location">
    <subcellularLocation>
        <location evidence="1">Membrane</location>
    </subcellularLocation>
</comment>
<evidence type="ECO:0000256" key="2">
    <source>
        <dbReference type="ARBA" id="ARBA00022452"/>
    </source>
</evidence>
<sequence>MLKKTSLIWISFGAFLFAQNITKIEYEGLHSLSPNTISEISGIKVGENLSKNSLDTGVKNIMSQGYFKDVTVETKNGGVVVFHFVEKPAIANVEINGYGSEDTNKQLIEAMGLKRGELLDDAKMQKAKSVFQAKLASEGVYDATVDIQTKAVGEDGVSLIFDVKKGEKITIKEIVFTGNSALSDSDLESAMANKEEGWLGWVPFLDRGTAYLGELEKDAFRIKDAYAKEGYIDARVSKPLLQIDSQNNAKIEIQVEEGMRYKVGDVVINQNIEGLANNLKEEPKLKKGKYFDIDKLRQDMQYLQEQTANLGYAYATIEPAMNKDEANGVVNVQYNITPGSKVTINDVFISGNTETKDSVIRRYLYLAPGDTYSQTDLKDSKNAIGRTGFFESNDITPQKLSEDSMNLLVNVKEAPTGSFAIGGGYSSYEGAMIEASISDRNIFGTGISASLGADLSKISTDFNLEFVNPRVWDSLYSLSVDVHKKKYEYDDYSLDQTGASITLGREFMRHFYASGGLAYADNQSEILDEDYLADSTYRLFYDDKYEKFSAVAGIKFDNTDDYYVPRSGFIASLNGEVAQLDGDVAKYGYTDYGDFVKLNAKFGAYYGLKDLIDYDLILRYKARGSWLHSSGGYIPVAERLFLGGIGSVRGYDSYSISPIYEYTHLKDITPDDGIDNPVSVTDDLRIGGTWTFSNTVEASIPISEEAKIRLAFFADWGIMGSDDFGGQSFGNINRASAGAALEWFSPFGPINFVFAKAINPEDGDETSSFEFTMGTKF</sequence>
<name>A0A0S4XPV7_9BACT</name>
<dbReference type="InterPro" id="IPR023707">
    <property type="entry name" value="OM_assembly_BamA"/>
</dbReference>
<dbReference type="PANTHER" id="PTHR12815">
    <property type="entry name" value="SORTING AND ASSEMBLY MACHINERY SAMM50 PROTEIN FAMILY MEMBER"/>
    <property type="match status" value="1"/>
</dbReference>
<keyword evidence="7" id="KW-0998">Cell outer membrane</keyword>
<dbReference type="PIRSF" id="PIRSF006076">
    <property type="entry name" value="OM_assembly_OMP85"/>
    <property type="match status" value="1"/>
</dbReference>
<feature type="domain" description="POTRA" evidence="9">
    <location>
        <begin position="19"/>
        <end position="87"/>
    </location>
</feature>
<keyword evidence="6" id="KW-0472">Membrane</keyword>
<dbReference type="Gene3D" id="2.40.160.50">
    <property type="entry name" value="membrane protein fhac: a member of the omp85/tpsb transporter family"/>
    <property type="match status" value="1"/>
</dbReference>
<dbReference type="Gene3D" id="3.10.20.310">
    <property type="entry name" value="membrane protein fhac"/>
    <property type="match status" value="5"/>
</dbReference>
<keyword evidence="4" id="KW-0732">Signal</keyword>
<evidence type="ECO:0000313" key="10">
    <source>
        <dbReference type="EMBL" id="CUV66008.1"/>
    </source>
</evidence>
<reference evidence="10" key="1">
    <citation type="submission" date="2015-11" db="EMBL/GenBank/DDBJ databases">
        <authorList>
            <person name="Zhang Y."/>
            <person name="Guo Z."/>
        </authorList>
    </citation>
    <scope>NUCLEOTIDE SEQUENCE</scope>
    <source>
        <strain evidence="10">BN30871</strain>
    </source>
</reference>
<dbReference type="GO" id="GO:0071709">
    <property type="term" value="P:membrane assembly"/>
    <property type="evidence" value="ECO:0007669"/>
    <property type="project" value="InterPro"/>
</dbReference>
<dbReference type="PANTHER" id="PTHR12815:SF23">
    <property type="entry name" value="OUTER MEMBRANE PROTEIN ASSEMBLY FACTOR BAMA"/>
    <property type="match status" value="1"/>
</dbReference>
<evidence type="ECO:0000256" key="8">
    <source>
        <dbReference type="NCBIfam" id="TIGR03303"/>
    </source>
</evidence>
<dbReference type="Pfam" id="PF07244">
    <property type="entry name" value="POTRA"/>
    <property type="match status" value="5"/>
</dbReference>
<evidence type="ECO:0000256" key="4">
    <source>
        <dbReference type="ARBA" id="ARBA00022729"/>
    </source>
</evidence>
<evidence type="ECO:0000256" key="7">
    <source>
        <dbReference type="ARBA" id="ARBA00023237"/>
    </source>
</evidence>
<feature type="domain" description="POTRA" evidence="9">
    <location>
        <begin position="342"/>
        <end position="414"/>
    </location>
</feature>
<keyword evidence="3" id="KW-0812">Transmembrane</keyword>
<dbReference type="Pfam" id="PF01103">
    <property type="entry name" value="Omp85"/>
    <property type="match status" value="1"/>
</dbReference>
<dbReference type="InterPro" id="IPR010827">
    <property type="entry name" value="BamA/TamA_POTRA"/>
</dbReference>
<keyword evidence="5" id="KW-0677">Repeat</keyword>
<proteinExistence type="predicted"/>
<dbReference type="NCBIfam" id="TIGR03303">
    <property type="entry name" value="OM_YaeT"/>
    <property type="match status" value="1"/>
</dbReference>
<evidence type="ECO:0000256" key="3">
    <source>
        <dbReference type="ARBA" id="ARBA00022692"/>
    </source>
</evidence>
<dbReference type="InterPro" id="IPR000184">
    <property type="entry name" value="Bac_surfAg_D15"/>
</dbReference>
<dbReference type="GO" id="GO:0009279">
    <property type="term" value="C:cell outer membrane"/>
    <property type="evidence" value="ECO:0007669"/>
    <property type="project" value="UniProtKB-UniRule"/>
</dbReference>
<dbReference type="EMBL" id="FAXN01000058">
    <property type="protein sequence ID" value="CUV66008.1"/>
    <property type="molecule type" value="Genomic_DNA"/>
</dbReference>